<dbReference type="Proteomes" id="UP001596997">
    <property type="component" value="Unassembled WGS sequence"/>
</dbReference>
<dbReference type="InterPro" id="IPR036890">
    <property type="entry name" value="HATPase_C_sf"/>
</dbReference>
<evidence type="ECO:0000256" key="1">
    <source>
        <dbReference type="SAM" id="Phobius"/>
    </source>
</evidence>
<organism evidence="3 4">
    <name type="scientific">Pseudofulvibacter geojedonensis</name>
    <dbReference type="NCBI Taxonomy" id="1123758"/>
    <lineage>
        <taxon>Bacteria</taxon>
        <taxon>Pseudomonadati</taxon>
        <taxon>Bacteroidota</taxon>
        <taxon>Flavobacteriia</taxon>
        <taxon>Flavobacteriales</taxon>
        <taxon>Flavobacteriaceae</taxon>
        <taxon>Pseudofulvibacter</taxon>
    </lineage>
</organism>
<feature type="domain" description="Signal transduction histidine kinase internal region" evidence="2">
    <location>
        <begin position="176"/>
        <end position="252"/>
    </location>
</feature>
<keyword evidence="1" id="KW-1133">Transmembrane helix</keyword>
<dbReference type="Pfam" id="PF06580">
    <property type="entry name" value="His_kinase"/>
    <property type="match status" value="1"/>
</dbReference>
<feature type="transmembrane region" description="Helical" evidence="1">
    <location>
        <begin position="89"/>
        <end position="107"/>
    </location>
</feature>
<keyword evidence="4" id="KW-1185">Reference proteome</keyword>
<gene>
    <name evidence="3" type="ORF">ACFQ1O_09865</name>
</gene>
<proteinExistence type="predicted"/>
<keyword evidence="1" id="KW-0812">Transmembrane</keyword>
<evidence type="ECO:0000313" key="3">
    <source>
        <dbReference type="EMBL" id="MFD0964310.1"/>
    </source>
</evidence>
<name>A0ABW3I434_9FLAO</name>
<protein>
    <submittedName>
        <fullName evidence="3">Sensor histidine kinase</fullName>
        <ecNumber evidence="3">2.7.13.3</ecNumber>
    </submittedName>
</protein>
<reference evidence="4" key="1">
    <citation type="journal article" date="2019" name="Int. J. Syst. Evol. Microbiol.">
        <title>The Global Catalogue of Microorganisms (GCM) 10K type strain sequencing project: providing services to taxonomists for standard genome sequencing and annotation.</title>
        <authorList>
            <consortium name="The Broad Institute Genomics Platform"/>
            <consortium name="The Broad Institute Genome Sequencing Center for Infectious Disease"/>
            <person name="Wu L."/>
            <person name="Ma J."/>
        </authorList>
    </citation>
    <scope>NUCLEOTIDE SEQUENCE [LARGE SCALE GENOMIC DNA]</scope>
    <source>
        <strain evidence="4">CCUG 62114</strain>
    </source>
</reference>
<feature type="transmembrane region" description="Helical" evidence="1">
    <location>
        <begin position="127"/>
        <end position="155"/>
    </location>
</feature>
<dbReference type="PANTHER" id="PTHR34220">
    <property type="entry name" value="SENSOR HISTIDINE KINASE YPDA"/>
    <property type="match status" value="1"/>
</dbReference>
<evidence type="ECO:0000313" key="4">
    <source>
        <dbReference type="Proteomes" id="UP001596997"/>
    </source>
</evidence>
<keyword evidence="1" id="KW-0472">Membrane</keyword>
<feature type="transmembrane region" description="Helical" evidence="1">
    <location>
        <begin position="28"/>
        <end position="47"/>
    </location>
</feature>
<dbReference type="InterPro" id="IPR010559">
    <property type="entry name" value="Sig_transdc_His_kin_internal"/>
</dbReference>
<dbReference type="PANTHER" id="PTHR34220:SF7">
    <property type="entry name" value="SENSOR HISTIDINE KINASE YPDA"/>
    <property type="match status" value="1"/>
</dbReference>
<dbReference type="InterPro" id="IPR050640">
    <property type="entry name" value="Bact_2-comp_sensor_kinase"/>
</dbReference>
<sequence>MTARNKKEMQEKNLDAVFSFILNPKYRWLYHILFWLIIFSSDINSFLELGSTSCVFCTIKILLLELVIVYFNIYFLFSKYLVKGKVVKYTLLTTLSIIIYLTINYYLGYEETIYEEIDETTGEVTLVTLSLFSWIISYASRMFGIIGTAVGVKFFKQYFIEQRKLNAIKQDSLENELQYLKNQINPHFLFNSLNNIYVQSKKNLSSTSESILLLSDLLRYQLYDCAKNKVSLSDEIEYLQNFLKLENLRKKDSQITLNIKGITTGINIAPFIFMPFIENAIKYSGLTSKPYINIEFTIEGSKIIFKVTNNKADILAVNKNSGIGLNNVKRRLDLLYQNTHELIIKEDNHKFSLTLELETLQK</sequence>
<evidence type="ECO:0000259" key="2">
    <source>
        <dbReference type="Pfam" id="PF06580"/>
    </source>
</evidence>
<keyword evidence="3" id="KW-0418">Kinase</keyword>
<dbReference type="GO" id="GO:0004673">
    <property type="term" value="F:protein histidine kinase activity"/>
    <property type="evidence" value="ECO:0007669"/>
    <property type="project" value="UniProtKB-EC"/>
</dbReference>
<keyword evidence="3" id="KW-0808">Transferase</keyword>
<dbReference type="EMBL" id="JBHTJM010000009">
    <property type="protein sequence ID" value="MFD0964310.1"/>
    <property type="molecule type" value="Genomic_DNA"/>
</dbReference>
<dbReference type="Gene3D" id="3.30.565.10">
    <property type="entry name" value="Histidine kinase-like ATPase, C-terminal domain"/>
    <property type="match status" value="1"/>
</dbReference>
<dbReference type="SUPFAM" id="SSF55874">
    <property type="entry name" value="ATPase domain of HSP90 chaperone/DNA topoisomerase II/histidine kinase"/>
    <property type="match status" value="1"/>
</dbReference>
<accession>A0ABW3I434</accession>
<feature type="transmembrane region" description="Helical" evidence="1">
    <location>
        <begin position="59"/>
        <end position="77"/>
    </location>
</feature>
<comment type="caution">
    <text evidence="3">The sequence shown here is derived from an EMBL/GenBank/DDBJ whole genome shotgun (WGS) entry which is preliminary data.</text>
</comment>
<dbReference type="EC" id="2.7.13.3" evidence="3"/>